<dbReference type="Pfam" id="PF20700">
    <property type="entry name" value="Mutator"/>
    <property type="match status" value="1"/>
</dbReference>
<reference evidence="2 3" key="1">
    <citation type="submission" date="2023-02" db="EMBL/GenBank/DDBJ databases">
        <title>LHISI_Scaffold_Assembly.</title>
        <authorList>
            <person name="Stuart O.P."/>
            <person name="Cleave R."/>
            <person name="Magrath M.J.L."/>
            <person name="Mikheyev A.S."/>
        </authorList>
    </citation>
    <scope>NUCLEOTIDE SEQUENCE [LARGE SCALE GENOMIC DNA]</scope>
    <source>
        <strain evidence="2">Daus_M_001</strain>
        <tissue evidence="2">Leg muscle</tissue>
    </source>
</reference>
<feature type="domain" description="Mutator-like transposase" evidence="1">
    <location>
        <begin position="1"/>
        <end position="76"/>
    </location>
</feature>
<comment type="caution">
    <text evidence="2">The sequence shown here is derived from an EMBL/GenBank/DDBJ whole genome shotgun (WGS) entry which is preliminary data.</text>
</comment>
<name>A0ABQ9HSJ7_9NEOP</name>
<accession>A0ABQ9HSJ7</accession>
<evidence type="ECO:0000259" key="1">
    <source>
        <dbReference type="Pfam" id="PF20700"/>
    </source>
</evidence>
<evidence type="ECO:0000313" key="2">
    <source>
        <dbReference type="EMBL" id="KAJ8887354.1"/>
    </source>
</evidence>
<dbReference type="EMBL" id="JARBHB010000004">
    <property type="protein sequence ID" value="KAJ8887354.1"/>
    <property type="molecule type" value="Genomic_DNA"/>
</dbReference>
<dbReference type="Proteomes" id="UP001159363">
    <property type="component" value="Chromosome X"/>
</dbReference>
<proteinExistence type="predicted"/>
<dbReference type="InterPro" id="IPR049012">
    <property type="entry name" value="Mutator_transp_dom"/>
</dbReference>
<organism evidence="2 3">
    <name type="scientific">Dryococelus australis</name>
    <dbReference type="NCBI Taxonomy" id="614101"/>
    <lineage>
        <taxon>Eukaryota</taxon>
        <taxon>Metazoa</taxon>
        <taxon>Ecdysozoa</taxon>
        <taxon>Arthropoda</taxon>
        <taxon>Hexapoda</taxon>
        <taxon>Insecta</taxon>
        <taxon>Pterygota</taxon>
        <taxon>Neoptera</taxon>
        <taxon>Polyneoptera</taxon>
        <taxon>Phasmatodea</taxon>
        <taxon>Verophasmatodea</taxon>
        <taxon>Anareolatae</taxon>
        <taxon>Phasmatidae</taxon>
        <taxon>Eurycanthinae</taxon>
        <taxon>Dryococelus</taxon>
    </lineage>
</organism>
<sequence>MEADIIVDGFNCSVVMHGFFNKCICILGDGDRSVIRQLEKAKNYGPAFVIQKIECVNHTFMNHLRWLYDISSNAKMHLGFQWCLGKHCQTSYSIFIVPSLELSNTGKVKSE</sequence>
<gene>
    <name evidence="2" type="ORF">PR048_013569</name>
</gene>
<evidence type="ECO:0000313" key="3">
    <source>
        <dbReference type="Proteomes" id="UP001159363"/>
    </source>
</evidence>
<keyword evidence="3" id="KW-1185">Reference proteome</keyword>
<protein>
    <recommendedName>
        <fullName evidence="1">Mutator-like transposase domain-containing protein</fullName>
    </recommendedName>
</protein>